<evidence type="ECO:0000313" key="2">
    <source>
        <dbReference type="Proteomes" id="UP000515121"/>
    </source>
</evidence>
<dbReference type="Proteomes" id="UP000515121">
    <property type="component" value="Unplaced"/>
</dbReference>
<protein>
    <submittedName>
        <fullName evidence="3">Uncharacterized protein LOC111277716 isoform X1</fullName>
    </submittedName>
</protein>
<sequence length="168" mass="19633">MWSPGNKGAYPRRISAKARGSSIQENNSMHEASMSDEDITSIKDLLDAVVPFDILLDWRKYSFLIILEEVQRWNQNRRLCRMLELLWHLLLFARRHLRGICSYQFRMFCSLIMSFCCLFLIKLFWFYLLVLIPVHVRATIVSLVISCRCRKIGVTINVCVSTFGCFAS</sequence>
<evidence type="ECO:0000313" key="3">
    <source>
        <dbReference type="RefSeq" id="XP_022719865.1"/>
    </source>
</evidence>
<keyword evidence="1" id="KW-0812">Transmembrane</keyword>
<gene>
    <name evidence="3" type="primary">LOC111277716</name>
</gene>
<dbReference type="AlphaFoldDB" id="A0A6P5WUN5"/>
<keyword evidence="1" id="KW-0472">Membrane</keyword>
<reference evidence="3" key="1">
    <citation type="submission" date="2025-08" db="UniProtKB">
        <authorList>
            <consortium name="RefSeq"/>
        </authorList>
    </citation>
    <scope>IDENTIFICATION</scope>
    <source>
        <tissue evidence="3">Fruit stalk</tissue>
    </source>
</reference>
<dbReference type="KEGG" id="dzi:111277716"/>
<accession>A0A6P5WUN5</accession>
<proteinExistence type="predicted"/>
<dbReference type="RefSeq" id="XP_022719865.1">
    <property type="nucleotide sequence ID" value="XM_022864130.1"/>
</dbReference>
<keyword evidence="2" id="KW-1185">Reference proteome</keyword>
<feature type="transmembrane region" description="Helical" evidence="1">
    <location>
        <begin position="103"/>
        <end position="121"/>
    </location>
</feature>
<dbReference type="GeneID" id="111277716"/>
<evidence type="ECO:0000256" key="1">
    <source>
        <dbReference type="SAM" id="Phobius"/>
    </source>
</evidence>
<keyword evidence="1" id="KW-1133">Transmembrane helix</keyword>
<name>A0A6P5WUN5_DURZI</name>
<organism evidence="2 3">
    <name type="scientific">Durio zibethinus</name>
    <name type="common">Durian</name>
    <dbReference type="NCBI Taxonomy" id="66656"/>
    <lineage>
        <taxon>Eukaryota</taxon>
        <taxon>Viridiplantae</taxon>
        <taxon>Streptophyta</taxon>
        <taxon>Embryophyta</taxon>
        <taxon>Tracheophyta</taxon>
        <taxon>Spermatophyta</taxon>
        <taxon>Magnoliopsida</taxon>
        <taxon>eudicotyledons</taxon>
        <taxon>Gunneridae</taxon>
        <taxon>Pentapetalae</taxon>
        <taxon>rosids</taxon>
        <taxon>malvids</taxon>
        <taxon>Malvales</taxon>
        <taxon>Malvaceae</taxon>
        <taxon>Helicteroideae</taxon>
        <taxon>Durio</taxon>
    </lineage>
</organism>